<evidence type="ECO:0000256" key="1">
    <source>
        <dbReference type="ARBA" id="ARBA00022801"/>
    </source>
</evidence>
<sequence>MRCFVAIRPTEDALDRLQALQREIPAARLPPRENLHLTLSFLDDLDDALLAALHERLEAIRQPAFDVTFRGVDLFPGKAPKILYAAIRPDPALLALHGAVRRAAETVGIGLKRERYRPHVTLGRFNRPPGGLDADRLGAFLAVNAMLGGGFAVSGFSLFRSELGGGPARHTELACYPLGSVSEV</sequence>
<accession>A0A2T0RPC3</accession>
<proteinExistence type="inferred from homology"/>
<dbReference type="PANTHER" id="PTHR35561">
    <property type="entry name" value="RNA 2',3'-CYCLIC PHOSPHODIESTERASE"/>
    <property type="match status" value="1"/>
</dbReference>
<organism evidence="3 4">
    <name type="scientific">Aliiruegeria haliotis</name>
    <dbReference type="NCBI Taxonomy" id="1280846"/>
    <lineage>
        <taxon>Bacteria</taxon>
        <taxon>Pseudomonadati</taxon>
        <taxon>Pseudomonadota</taxon>
        <taxon>Alphaproteobacteria</taxon>
        <taxon>Rhodobacterales</taxon>
        <taxon>Roseobacteraceae</taxon>
        <taxon>Aliiruegeria</taxon>
    </lineage>
</organism>
<feature type="active site" description="Proton donor" evidence="2">
    <location>
        <position position="36"/>
    </location>
</feature>
<comment type="function">
    <text evidence="2">Hydrolyzes RNA 2',3'-cyclic phosphodiester to an RNA 2'-phosphomonoester.</text>
</comment>
<protein>
    <recommendedName>
        <fullName evidence="2">RNA 2',3'-cyclic phosphodiesterase</fullName>
        <shortName evidence="2">RNA 2',3'-CPDase</shortName>
        <ecNumber evidence="2">3.1.4.58</ecNumber>
    </recommendedName>
</protein>
<keyword evidence="1 2" id="KW-0378">Hydrolase</keyword>
<dbReference type="EC" id="3.1.4.58" evidence="2"/>
<feature type="short sequence motif" description="HXTX 1" evidence="2">
    <location>
        <begin position="36"/>
        <end position="39"/>
    </location>
</feature>
<dbReference type="HAMAP" id="MF_01940">
    <property type="entry name" value="RNA_CPDase"/>
    <property type="match status" value="1"/>
</dbReference>
<reference evidence="3 4" key="1">
    <citation type="submission" date="2018-03" db="EMBL/GenBank/DDBJ databases">
        <title>Genomic Encyclopedia of Archaeal and Bacterial Type Strains, Phase II (KMG-II): from individual species to whole genera.</title>
        <authorList>
            <person name="Goeker M."/>
        </authorList>
    </citation>
    <scope>NUCLEOTIDE SEQUENCE [LARGE SCALE GENOMIC DNA]</scope>
    <source>
        <strain evidence="3 4">DSM 29328</strain>
    </source>
</reference>
<comment type="catalytic activity">
    <reaction evidence="2">
        <text>a 3'-end 2',3'-cyclophospho-ribonucleotide-RNA + H2O = a 3'-end 2'-phospho-ribonucleotide-RNA + H(+)</text>
        <dbReference type="Rhea" id="RHEA:11828"/>
        <dbReference type="Rhea" id="RHEA-COMP:10464"/>
        <dbReference type="Rhea" id="RHEA-COMP:17353"/>
        <dbReference type="ChEBI" id="CHEBI:15377"/>
        <dbReference type="ChEBI" id="CHEBI:15378"/>
        <dbReference type="ChEBI" id="CHEBI:83064"/>
        <dbReference type="ChEBI" id="CHEBI:173113"/>
        <dbReference type="EC" id="3.1.4.58"/>
    </reaction>
</comment>
<evidence type="ECO:0000313" key="4">
    <source>
        <dbReference type="Proteomes" id="UP000239480"/>
    </source>
</evidence>
<comment type="similarity">
    <text evidence="2">Belongs to the 2H phosphoesterase superfamily. ThpR family.</text>
</comment>
<gene>
    <name evidence="3" type="ORF">CLV78_10588</name>
</gene>
<dbReference type="GO" id="GO:0004113">
    <property type="term" value="F:2',3'-cyclic-nucleotide 3'-phosphodiesterase activity"/>
    <property type="evidence" value="ECO:0007669"/>
    <property type="project" value="InterPro"/>
</dbReference>
<dbReference type="AlphaFoldDB" id="A0A2T0RPC3"/>
<dbReference type="NCBIfam" id="TIGR02258">
    <property type="entry name" value="2_5_ligase"/>
    <property type="match status" value="1"/>
</dbReference>
<dbReference type="InterPro" id="IPR009097">
    <property type="entry name" value="Cyclic_Pdiesterase"/>
</dbReference>
<dbReference type="GO" id="GO:0008664">
    <property type="term" value="F:RNA 2',3'-cyclic 3'-phosphodiesterase activity"/>
    <property type="evidence" value="ECO:0007669"/>
    <property type="project" value="UniProtKB-EC"/>
</dbReference>
<name>A0A2T0RPC3_9RHOB</name>
<dbReference type="Pfam" id="PF13563">
    <property type="entry name" value="2_5_RNA_ligase2"/>
    <property type="match status" value="1"/>
</dbReference>
<dbReference type="SUPFAM" id="SSF55144">
    <property type="entry name" value="LigT-like"/>
    <property type="match status" value="1"/>
</dbReference>
<evidence type="ECO:0000313" key="3">
    <source>
        <dbReference type="EMBL" id="PRY23036.1"/>
    </source>
</evidence>
<comment type="caution">
    <text evidence="3">The sequence shown here is derived from an EMBL/GenBank/DDBJ whole genome shotgun (WGS) entry which is preliminary data.</text>
</comment>
<evidence type="ECO:0000256" key="2">
    <source>
        <dbReference type="HAMAP-Rule" id="MF_01940"/>
    </source>
</evidence>
<dbReference type="InterPro" id="IPR004175">
    <property type="entry name" value="RNA_CPDase"/>
</dbReference>
<dbReference type="PANTHER" id="PTHR35561:SF1">
    <property type="entry name" value="RNA 2',3'-CYCLIC PHOSPHODIESTERASE"/>
    <property type="match status" value="1"/>
</dbReference>
<dbReference type="EMBL" id="PVTD01000005">
    <property type="protein sequence ID" value="PRY23036.1"/>
    <property type="molecule type" value="Genomic_DNA"/>
</dbReference>
<keyword evidence="4" id="KW-1185">Reference proteome</keyword>
<feature type="short sequence motif" description="HXTX 2" evidence="2">
    <location>
        <begin position="119"/>
        <end position="122"/>
    </location>
</feature>
<keyword evidence="3" id="KW-0436">Ligase</keyword>
<dbReference type="Gene3D" id="3.90.1140.10">
    <property type="entry name" value="Cyclic phosphodiesterase"/>
    <property type="match status" value="1"/>
</dbReference>
<feature type="active site" description="Proton acceptor" evidence="2">
    <location>
        <position position="119"/>
    </location>
</feature>
<dbReference type="GO" id="GO:0016874">
    <property type="term" value="F:ligase activity"/>
    <property type="evidence" value="ECO:0007669"/>
    <property type="project" value="UniProtKB-KW"/>
</dbReference>
<dbReference type="Proteomes" id="UP000239480">
    <property type="component" value="Unassembled WGS sequence"/>
</dbReference>